<dbReference type="RefSeq" id="WP_017024962.1">
    <property type="nucleotide sequence ID" value="NZ_AJYK02000099.1"/>
</dbReference>
<comment type="caution">
    <text evidence="4">The sequence shown here is derived from an EMBL/GenBank/DDBJ whole genome shotgun (WGS) entry which is preliminary data.</text>
</comment>
<gene>
    <name evidence="4" type="ORF">A1QC_02735</name>
</gene>
<feature type="domain" description="WYL" evidence="1">
    <location>
        <begin position="123"/>
        <end position="190"/>
    </location>
</feature>
<dbReference type="InterPro" id="IPR051534">
    <property type="entry name" value="CBASS_pafABC_assoc_protein"/>
</dbReference>
<keyword evidence="5" id="KW-1185">Reference proteome</keyword>
<evidence type="ECO:0000259" key="2">
    <source>
        <dbReference type="Pfam" id="PF26107"/>
    </source>
</evidence>
<dbReference type="Pfam" id="PF26107">
    <property type="entry name" value="BrxR_CTD"/>
    <property type="match status" value="1"/>
</dbReference>
<dbReference type="AlphaFoldDB" id="A0A1E5DZ43"/>
<evidence type="ECO:0000313" key="5">
    <source>
        <dbReference type="Proteomes" id="UP000094070"/>
    </source>
</evidence>
<dbReference type="InterPro" id="IPR059019">
    <property type="entry name" value="WHD_CapW"/>
</dbReference>
<dbReference type="InterPro" id="IPR059020">
    <property type="entry name" value="CapW_CTD"/>
</dbReference>
<feature type="domain" description="DNA-binding transcriptional repressor CapW C-terminal dimerisation" evidence="2">
    <location>
        <begin position="211"/>
        <end position="280"/>
    </location>
</feature>
<dbReference type="PIRSF" id="PIRSF015558">
    <property type="entry name" value="Txn_reg_DeoR_prd"/>
    <property type="match status" value="1"/>
</dbReference>
<proteinExistence type="predicted"/>
<feature type="domain" description="DNA-binding transcriptional repressor CapW winged helix-turn-helix" evidence="3">
    <location>
        <begin position="9"/>
        <end position="91"/>
    </location>
</feature>
<dbReference type="STRING" id="1188252.A1QC_02735"/>
<dbReference type="InterPro" id="IPR016634">
    <property type="entry name" value="CapW-like"/>
</dbReference>
<dbReference type="Pfam" id="PF13280">
    <property type="entry name" value="WYL"/>
    <property type="match status" value="1"/>
</dbReference>
<evidence type="ECO:0000259" key="1">
    <source>
        <dbReference type="Pfam" id="PF13280"/>
    </source>
</evidence>
<accession>A0A1E5DZ43</accession>
<evidence type="ECO:0000259" key="3">
    <source>
        <dbReference type="Pfam" id="PF26109"/>
    </source>
</evidence>
<name>A0A1E5DZ43_9VIBR</name>
<dbReference type="PANTHER" id="PTHR34580">
    <property type="match status" value="1"/>
</dbReference>
<organism evidence="4 5">
    <name type="scientific">Vibrio rumoiensis 1S-45</name>
    <dbReference type="NCBI Taxonomy" id="1188252"/>
    <lineage>
        <taxon>Bacteria</taxon>
        <taxon>Pseudomonadati</taxon>
        <taxon>Pseudomonadota</taxon>
        <taxon>Gammaproteobacteria</taxon>
        <taxon>Vibrionales</taxon>
        <taxon>Vibrionaceae</taxon>
        <taxon>Vibrio</taxon>
    </lineage>
</organism>
<dbReference type="Proteomes" id="UP000094070">
    <property type="component" value="Unassembled WGS sequence"/>
</dbReference>
<dbReference type="Pfam" id="PF26109">
    <property type="entry name" value="WHD_BrxR"/>
    <property type="match status" value="1"/>
</dbReference>
<dbReference type="eggNOG" id="COG2378">
    <property type="taxonomic scope" value="Bacteria"/>
</dbReference>
<protein>
    <submittedName>
        <fullName evidence="4">Transcriptional regulator</fullName>
    </submittedName>
</protein>
<dbReference type="EMBL" id="AJYK02000099">
    <property type="protein sequence ID" value="OEF23141.1"/>
    <property type="molecule type" value="Genomic_DNA"/>
</dbReference>
<sequence>MKKWPIRWDLLFRYRLIEIIALWEGRLTTNHLIQSFGIGRQQASKDINSYLAEIAPGNLIYDKYLKGYKPSENFSPKLTTGHAEEYLHILARSEDMISTFNSLEMGFDHTKTVRSVARNISPEALRPLIQAIKEQKRVDICYTPIKDGIEVERIISPHTLVCTPLRWHVRAYCEHSKGYRDFVLSRISGVPDLNDKAQYTKADDDLWNTDVDIELVPDSRFDDKQKAVIEHDFDMADGVLKISTNPTLIQYVLDTYNINVHSQRGTAQGQQIVLNNYHELKQYLEF</sequence>
<reference evidence="4 5" key="1">
    <citation type="journal article" date="2012" name="Science">
        <title>Ecological populations of bacteria act as socially cohesive units of antibiotic production and resistance.</title>
        <authorList>
            <person name="Cordero O.X."/>
            <person name="Wildschutte H."/>
            <person name="Kirkup B."/>
            <person name="Proehl S."/>
            <person name="Ngo L."/>
            <person name="Hussain F."/>
            <person name="Le Roux F."/>
            <person name="Mincer T."/>
            <person name="Polz M.F."/>
        </authorList>
    </citation>
    <scope>NUCLEOTIDE SEQUENCE [LARGE SCALE GENOMIC DNA]</scope>
    <source>
        <strain evidence="4 5">1S-45</strain>
    </source>
</reference>
<dbReference type="OrthoDB" id="6400324at2"/>
<dbReference type="InterPro" id="IPR026881">
    <property type="entry name" value="WYL_dom"/>
</dbReference>
<evidence type="ECO:0000313" key="4">
    <source>
        <dbReference type="EMBL" id="OEF23141.1"/>
    </source>
</evidence>
<dbReference type="PANTHER" id="PTHR34580:SF3">
    <property type="entry name" value="PROTEIN PAFB"/>
    <property type="match status" value="1"/>
</dbReference>
<dbReference type="PROSITE" id="PS52050">
    <property type="entry name" value="WYL"/>
    <property type="match status" value="1"/>
</dbReference>